<dbReference type="CDD" id="cd00609">
    <property type="entry name" value="AAT_like"/>
    <property type="match status" value="1"/>
</dbReference>
<organism evidence="9 10">
    <name type="scientific">Segnochrobactrum spirostomi</name>
    <dbReference type="NCBI Taxonomy" id="2608987"/>
    <lineage>
        <taxon>Bacteria</taxon>
        <taxon>Pseudomonadati</taxon>
        <taxon>Pseudomonadota</taxon>
        <taxon>Alphaproteobacteria</taxon>
        <taxon>Hyphomicrobiales</taxon>
        <taxon>Segnochrobactraceae</taxon>
        <taxon>Segnochrobactrum</taxon>
    </lineage>
</organism>
<dbReference type="GO" id="GO:0006520">
    <property type="term" value="P:amino acid metabolic process"/>
    <property type="evidence" value="ECO:0007669"/>
    <property type="project" value="InterPro"/>
</dbReference>
<dbReference type="InterPro" id="IPR050596">
    <property type="entry name" value="AspAT/PAT-like"/>
</dbReference>
<evidence type="ECO:0000259" key="8">
    <source>
        <dbReference type="Pfam" id="PF00155"/>
    </source>
</evidence>
<keyword evidence="6" id="KW-0663">Pyridoxal phosphate</keyword>
<evidence type="ECO:0000256" key="7">
    <source>
        <dbReference type="ARBA" id="ARBA00049185"/>
    </source>
</evidence>
<protein>
    <recommendedName>
        <fullName evidence="3">aspartate transaminase</fullName>
        <ecNumber evidence="3">2.6.1.1</ecNumber>
    </recommendedName>
</protein>
<evidence type="ECO:0000256" key="1">
    <source>
        <dbReference type="ARBA" id="ARBA00001933"/>
    </source>
</evidence>
<dbReference type="GO" id="GO:0030170">
    <property type="term" value="F:pyridoxal phosphate binding"/>
    <property type="evidence" value="ECO:0007669"/>
    <property type="project" value="InterPro"/>
</dbReference>
<gene>
    <name evidence="9" type="ORF">F0357_00105</name>
</gene>
<evidence type="ECO:0000313" key="10">
    <source>
        <dbReference type="Proteomes" id="UP000332515"/>
    </source>
</evidence>
<dbReference type="EMBL" id="VWNA01000001">
    <property type="protein sequence ID" value="MQT11105.1"/>
    <property type="molecule type" value="Genomic_DNA"/>
</dbReference>
<dbReference type="InterPro" id="IPR015422">
    <property type="entry name" value="PyrdxlP-dep_Trfase_small"/>
</dbReference>
<dbReference type="AlphaFoldDB" id="A0A6A7XXH8"/>
<dbReference type="InterPro" id="IPR015421">
    <property type="entry name" value="PyrdxlP-dep_Trfase_major"/>
</dbReference>
<proteinExistence type="inferred from homology"/>
<dbReference type="InterPro" id="IPR015424">
    <property type="entry name" value="PyrdxlP-dep_Trfase"/>
</dbReference>
<feature type="domain" description="Aminotransferase class I/classII large" evidence="8">
    <location>
        <begin position="41"/>
        <end position="386"/>
    </location>
</feature>
<evidence type="ECO:0000256" key="3">
    <source>
        <dbReference type="ARBA" id="ARBA00012753"/>
    </source>
</evidence>
<reference evidence="9 10" key="1">
    <citation type="submission" date="2019-09" db="EMBL/GenBank/DDBJ databases">
        <title>Segnochrobactrum spirostomi gen. nov., sp. nov., isolated from the ciliate Spirostomum cf. yagiui and description of a novel family, Segnochrobactraceae fam. nov. within the order Rhizobiales of the class Alphaproteobacteria.</title>
        <authorList>
            <person name="Akter S."/>
            <person name="Shazib S.U.A."/>
            <person name="Shin M.K."/>
        </authorList>
    </citation>
    <scope>NUCLEOTIDE SEQUENCE [LARGE SCALE GENOMIC DNA]</scope>
    <source>
        <strain evidence="9 10">Sp-1</strain>
    </source>
</reference>
<evidence type="ECO:0000256" key="4">
    <source>
        <dbReference type="ARBA" id="ARBA00022576"/>
    </source>
</evidence>
<dbReference type="GO" id="GO:0004069">
    <property type="term" value="F:L-aspartate:2-oxoglutarate aminotransferase activity"/>
    <property type="evidence" value="ECO:0007669"/>
    <property type="project" value="UniProtKB-EC"/>
</dbReference>
<comment type="similarity">
    <text evidence="2">Belongs to the class-I pyridoxal-phosphate-dependent aminotransferase family.</text>
</comment>
<dbReference type="SUPFAM" id="SSF53383">
    <property type="entry name" value="PLP-dependent transferases"/>
    <property type="match status" value="1"/>
</dbReference>
<dbReference type="Gene3D" id="3.40.640.10">
    <property type="entry name" value="Type I PLP-dependent aspartate aminotransferase-like (Major domain)"/>
    <property type="match status" value="1"/>
</dbReference>
<dbReference type="Pfam" id="PF00155">
    <property type="entry name" value="Aminotran_1_2"/>
    <property type="match status" value="1"/>
</dbReference>
<sequence>MSASPDFLLELSRAARGAPESGIVEVVNYGRLKEGLIPLWVGEGDLPTPAFISEAATRGLAAGETFYTWQRGIPELRQAIADYHGRLFARPFSAERFFVTIGGMHAVHIAVGLVVEPGQEVIVPSPTWPNVPAAVELAGGRARILHMDYAATGWTLDIDRLEALIGPATRAILLNSPANPTGWAADEATLKAVLAVARKHGLWIIADEVYGRFSFTGERAASFHDVADEANDRILYVNTFSKNWAMTGWRIGWLEAPPAFGPAIENLVQYTTSGVPGFLQRGALAAIERGEDFIAFQKARVGRALDVMTSALAATNRVSFAKPDGAFYLFLAIDGFDDTRRLALRLIDEAGVGVAPGTAFGPGGERFLRLCLARSESHIATAADRLQDWLRKA</sequence>
<dbReference type="Gene3D" id="3.90.1150.10">
    <property type="entry name" value="Aspartate Aminotransferase, domain 1"/>
    <property type="match status" value="1"/>
</dbReference>
<dbReference type="Proteomes" id="UP000332515">
    <property type="component" value="Unassembled WGS sequence"/>
</dbReference>
<comment type="cofactor">
    <cofactor evidence="1">
        <name>pyridoxal 5'-phosphate</name>
        <dbReference type="ChEBI" id="CHEBI:597326"/>
    </cofactor>
</comment>
<comment type="caution">
    <text evidence="9">The sequence shown here is derived from an EMBL/GenBank/DDBJ whole genome shotgun (WGS) entry which is preliminary data.</text>
</comment>
<evidence type="ECO:0000256" key="2">
    <source>
        <dbReference type="ARBA" id="ARBA00007441"/>
    </source>
</evidence>
<comment type="catalytic activity">
    <reaction evidence="7">
        <text>L-aspartate + 2-oxoglutarate = oxaloacetate + L-glutamate</text>
        <dbReference type="Rhea" id="RHEA:21824"/>
        <dbReference type="ChEBI" id="CHEBI:16452"/>
        <dbReference type="ChEBI" id="CHEBI:16810"/>
        <dbReference type="ChEBI" id="CHEBI:29985"/>
        <dbReference type="ChEBI" id="CHEBI:29991"/>
        <dbReference type="EC" id="2.6.1.1"/>
    </reaction>
</comment>
<name>A0A6A7XXH8_9HYPH</name>
<keyword evidence="4 9" id="KW-0032">Aminotransferase</keyword>
<dbReference type="InterPro" id="IPR004839">
    <property type="entry name" value="Aminotransferase_I/II_large"/>
</dbReference>
<dbReference type="RefSeq" id="WP_153477400.1">
    <property type="nucleotide sequence ID" value="NZ_VWNA01000001.1"/>
</dbReference>
<evidence type="ECO:0000313" key="9">
    <source>
        <dbReference type="EMBL" id="MQT11105.1"/>
    </source>
</evidence>
<dbReference type="PANTHER" id="PTHR46383">
    <property type="entry name" value="ASPARTATE AMINOTRANSFERASE"/>
    <property type="match status" value="1"/>
</dbReference>
<dbReference type="NCBIfam" id="NF004770">
    <property type="entry name" value="PRK06108.1"/>
    <property type="match status" value="1"/>
</dbReference>
<keyword evidence="10" id="KW-1185">Reference proteome</keyword>
<evidence type="ECO:0000256" key="6">
    <source>
        <dbReference type="ARBA" id="ARBA00022898"/>
    </source>
</evidence>
<accession>A0A6A7XXH8</accession>
<dbReference type="EC" id="2.6.1.1" evidence="3"/>
<evidence type="ECO:0000256" key="5">
    <source>
        <dbReference type="ARBA" id="ARBA00022679"/>
    </source>
</evidence>
<keyword evidence="5 9" id="KW-0808">Transferase</keyword>